<gene>
    <name evidence="2" type="ORF">HPP92_021253</name>
</gene>
<reference evidence="2 3" key="1">
    <citation type="journal article" date="2020" name="Nat. Food">
        <title>A phased Vanilla planifolia genome enables genetic improvement of flavour and production.</title>
        <authorList>
            <person name="Hasing T."/>
            <person name="Tang H."/>
            <person name="Brym M."/>
            <person name="Khazi F."/>
            <person name="Huang T."/>
            <person name="Chambers A.H."/>
        </authorList>
    </citation>
    <scope>NUCLEOTIDE SEQUENCE [LARGE SCALE GENOMIC DNA]</scope>
    <source>
        <tissue evidence="2">Leaf</tissue>
    </source>
</reference>
<dbReference type="AlphaFoldDB" id="A0A835PV29"/>
<name>A0A835PV29_VANPL</name>
<evidence type="ECO:0000313" key="2">
    <source>
        <dbReference type="EMBL" id="KAG0460956.1"/>
    </source>
</evidence>
<feature type="region of interest" description="Disordered" evidence="1">
    <location>
        <begin position="1"/>
        <end position="22"/>
    </location>
</feature>
<dbReference type="EMBL" id="JADCNL010000011">
    <property type="protein sequence ID" value="KAG0460956.1"/>
    <property type="molecule type" value="Genomic_DNA"/>
</dbReference>
<keyword evidence="3" id="KW-1185">Reference proteome</keyword>
<dbReference type="Proteomes" id="UP000636800">
    <property type="component" value="Chromosome 11"/>
</dbReference>
<organism evidence="2 3">
    <name type="scientific">Vanilla planifolia</name>
    <name type="common">Vanilla</name>
    <dbReference type="NCBI Taxonomy" id="51239"/>
    <lineage>
        <taxon>Eukaryota</taxon>
        <taxon>Viridiplantae</taxon>
        <taxon>Streptophyta</taxon>
        <taxon>Embryophyta</taxon>
        <taxon>Tracheophyta</taxon>
        <taxon>Spermatophyta</taxon>
        <taxon>Magnoliopsida</taxon>
        <taxon>Liliopsida</taxon>
        <taxon>Asparagales</taxon>
        <taxon>Orchidaceae</taxon>
        <taxon>Vanilloideae</taxon>
        <taxon>Vanilleae</taxon>
        <taxon>Vanilla</taxon>
    </lineage>
</organism>
<evidence type="ECO:0000313" key="3">
    <source>
        <dbReference type="Proteomes" id="UP000636800"/>
    </source>
</evidence>
<evidence type="ECO:0000256" key="1">
    <source>
        <dbReference type="SAM" id="MobiDB-lite"/>
    </source>
</evidence>
<comment type="caution">
    <text evidence="2">The sequence shown here is derived from an EMBL/GenBank/DDBJ whole genome shotgun (WGS) entry which is preliminary data.</text>
</comment>
<accession>A0A835PV29</accession>
<proteinExistence type="predicted"/>
<sequence>MHTRNQNKPPLTPGYNVSQSLSNERMNDMGNYIKRLKSCISWNEGYPIQKLLLEIQQILSAIYQDKRKTLSWFGCQISLGVGSATSGVAWVDWFDV</sequence>
<protein>
    <submittedName>
        <fullName evidence="2">Uncharacterized protein</fullName>
    </submittedName>
</protein>